<accession>A0ABS4R9M3</accession>
<dbReference type="InterPro" id="IPR020616">
    <property type="entry name" value="Thiolase_N"/>
</dbReference>
<dbReference type="PANTHER" id="PTHR18919:SF107">
    <property type="entry name" value="ACETYL-COA ACETYLTRANSFERASE, CYTOSOLIC"/>
    <property type="match status" value="1"/>
</dbReference>
<sequence>MSTPSIVIASAARTTVGTFNGAFANTQAHELGAAVVKGVLDRASIDAREVDEVILGQALARPVRARTRRASRR</sequence>
<dbReference type="SUPFAM" id="SSF53901">
    <property type="entry name" value="Thiolase-like"/>
    <property type="match status" value="1"/>
</dbReference>
<evidence type="ECO:0000259" key="4">
    <source>
        <dbReference type="Pfam" id="PF00108"/>
    </source>
</evidence>
<keyword evidence="3" id="KW-0012">Acyltransferase</keyword>
<evidence type="ECO:0000256" key="3">
    <source>
        <dbReference type="ARBA" id="ARBA00023315"/>
    </source>
</evidence>
<dbReference type="EMBL" id="JAGILA010000010">
    <property type="protein sequence ID" value="MBP2239009.1"/>
    <property type="molecule type" value="Genomic_DNA"/>
</dbReference>
<reference evidence="5 6" key="1">
    <citation type="submission" date="2021-03" db="EMBL/GenBank/DDBJ databases">
        <title>Genomic Encyclopedia of Type Strains, Phase IV (KMG-IV): sequencing the most valuable type-strain genomes for metagenomic binning, comparative biology and taxonomic classification.</title>
        <authorList>
            <person name="Goeker M."/>
        </authorList>
    </citation>
    <scope>NUCLEOTIDE SEQUENCE [LARGE SCALE GENOMIC DNA]</scope>
    <source>
        <strain evidence="5 6">DSM 13372</strain>
    </source>
</reference>
<dbReference type="Gene3D" id="3.40.47.10">
    <property type="match status" value="1"/>
</dbReference>
<evidence type="ECO:0000256" key="2">
    <source>
        <dbReference type="ARBA" id="ARBA00022679"/>
    </source>
</evidence>
<protein>
    <submittedName>
        <fullName evidence="5">Acetyl-CoA acetyltransferase</fullName>
    </submittedName>
</protein>
<evidence type="ECO:0000313" key="6">
    <source>
        <dbReference type="Proteomes" id="UP000730739"/>
    </source>
</evidence>
<comment type="similarity">
    <text evidence="1">Belongs to the thiolase-like superfamily. Thiolase family.</text>
</comment>
<feature type="domain" description="Thiolase N-terminal" evidence="4">
    <location>
        <begin position="6"/>
        <end position="61"/>
    </location>
</feature>
<keyword evidence="6" id="KW-1185">Reference proteome</keyword>
<keyword evidence="2" id="KW-0808">Transferase</keyword>
<evidence type="ECO:0000313" key="5">
    <source>
        <dbReference type="EMBL" id="MBP2239009.1"/>
    </source>
</evidence>
<comment type="caution">
    <text evidence="5">The sequence shown here is derived from an EMBL/GenBank/DDBJ whole genome shotgun (WGS) entry which is preliminary data.</text>
</comment>
<dbReference type="Pfam" id="PF00108">
    <property type="entry name" value="Thiolase_N"/>
    <property type="match status" value="1"/>
</dbReference>
<name>A0ABS4R9M3_9HYPH</name>
<dbReference type="Proteomes" id="UP000730739">
    <property type="component" value="Unassembled WGS sequence"/>
</dbReference>
<proteinExistence type="inferred from homology"/>
<dbReference type="InterPro" id="IPR016039">
    <property type="entry name" value="Thiolase-like"/>
</dbReference>
<dbReference type="PANTHER" id="PTHR18919">
    <property type="entry name" value="ACETYL-COA C-ACYLTRANSFERASE"/>
    <property type="match status" value="1"/>
</dbReference>
<evidence type="ECO:0000256" key="1">
    <source>
        <dbReference type="ARBA" id="ARBA00010982"/>
    </source>
</evidence>
<organism evidence="5 6">
    <name type="scientific">Sinorhizobium kostiense</name>
    <dbReference type="NCBI Taxonomy" id="76747"/>
    <lineage>
        <taxon>Bacteria</taxon>
        <taxon>Pseudomonadati</taxon>
        <taxon>Pseudomonadota</taxon>
        <taxon>Alphaproteobacteria</taxon>
        <taxon>Hyphomicrobiales</taxon>
        <taxon>Rhizobiaceae</taxon>
        <taxon>Sinorhizobium/Ensifer group</taxon>
        <taxon>Sinorhizobium</taxon>
    </lineage>
</organism>
<gene>
    <name evidence="5" type="ORF">J2Z31_005550</name>
</gene>